<dbReference type="Pfam" id="PF07833">
    <property type="entry name" value="Cu_amine_oxidN1"/>
    <property type="match status" value="1"/>
</dbReference>
<dbReference type="AlphaFoldDB" id="A0A916NLY1"/>
<keyword evidence="4" id="KW-1185">Reference proteome</keyword>
<protein>
    <submittedName>
        <fullName evidence="3">Protease inhibitor</fullName>
    </submittedName>
</protein>
<evidence type="ECO:0000313" key="4">
    <source>
        <dbReference type="Proteomes" id="UP000693672"/>
    </source>
</evidence>
<sequence length="347" mass="36563">MNYRMNKRIAAIVALSISLTGGAAYAADTTPQPIQAKVISAPITNEPFQIIVNGSALAIGGFKAADAKEPMLPLRDVTEALGFTLTWNAESMSADLVKQNLMVTVTTGEDRYAVNKMDKTLGTAPALVDSRLFVPASFASEVLRADVKIEGSTVSITQDEQRKTTTTKGVVTAVRDNEGHQAVQINGVGPDGLVLNVGKDTVIASSEGTVMAFSDLTIGTEIEAEHSLAMTMSLPPQTAAYNITVSYRPDAVDLTGTSGKIQDVRKSDDGVTSIVIKGAGLTEQSQAEVVLQLTDQTTLVNKEGEAIDKDALVQGAKVIGFYNGVLTKSLPPIGKAWKVVLMAPPAE</sequence>
<dbReference type="Proteomes" id="UP000693672">
    <property type="component" value="Unassembled WGS sequence"/>
</dbReference>
<gene>
    <name evidence="3" type="ORF">PAESOLCIP111_06577</name>
</gene>
<feature type="chain" id="PRO_5037103151" evidence="1">
    <location>
        <begin position="27"/>
        <end position="347"/>
    </location>
</feature>
<feature type="signal peptide" evidence="1">
    <location>
        <begin position="1"/>
        <end position="26"/>
    </location>
</feature>
<name>A0A916NLY1_9BACL</name>
<dbReference type="RefSeq" id="WP_218096222.1">
    <property type="nucleotide sequence ID" value="NZ_CAJVAS010000073.1"/>
</dbReference>
<evidence type="ECO:0000256" key="1">
    <source>
        <dbReference type="SAM" id="SignalP"/>
    </source>
</evidence>
<comment type="caution">
    <text evidence="3">The sequence shown here is derived from an EMBL/GenBank/DDBJ whole genome shotgun (WGS) entry which is preliminary data.</text>
</comment>
<dbReference type="EMBL" id="CAJVAS010000073">
    <property type="protein sequence ID" value="CAG7652596.1"/>
    <property type="molecule type" value="Genomic_DNA"/>
</dbReference>
<feature type="domain" description="Copper amine oxidase-like N-terminal" evidence="2">
    <location>
        <begin position="64"/>
        <end position="156"/>
    </location>
</feature>
<dbReference type="InterPro" id="IPR012854">
    <property type="entry name" value="Cu_amine_oxidase-like_N"/>
</dbReference>
<keyword evidence="1" id="KW-0732">Signal</keyword>
<proteinExistence type="predicted"/>
<reference evidence="3" key="1">
    <citation type="submission" date="2021-06" db="EMBL/GenBank/DDBJ databases">
        <authorList>
            <person name="Criscuolo A."/>
        </authorList>
    </citation>
    <scope>NUCLEOTIDE SEQUENCE</scope>
    <source>
        <strain evidence="3">CIP111600</strain>
    </source>
</reference>
<organism evidence="3 4">
    <name type="scientific">Paenibacillus solanacearum</name>
    <dbReference type="NCBI Taxonomy" id="2048548"/>
    <lineage>
        <taxon>Bacteria</taxon>
        <taxon>Bacillati</taxon>
        <taxon>Bacillota</taxon>
        <taxon>Bacilli</taxon>
        <taxon>Bacillales</taxon>
        <taxon>Paenibacillaceae</taxon>
        <taxon>Paenibacillus</taxon>
    </lineage>
</organism>
<accession>A0A916NLY1</accession>
<evidence type="ECO:0000259" key="2">
    <source>
        <dbReference type="Pfam" id="PF07833"/>
    </source>
</evidence>
<evidence type="ECO:0000313" key="3">
    <source>
        <dbReference type="EMBL" id="CAG7652596.1"/>
    </source>
</evidence>